<dbReference type="SMART" id="SM00484">
    <property type="entry name" value="XPGI"/>
    <property type="match status" value="1"/>
</dbReference>
<dbReference type="PRINTS" id="PR00853">
    <property type="entry name" value="XPGRADSUPER"/>
</dbReference>
<dbReference type="PANTHER" id="PTHR16171">
    <property type="entry name" value="DNA REPAIR PROTEIN COMPLEMENTING XP-G CELLS-RELATED"/>
    <property type="match status" value="1"/>
</dbReference>
<feature type="domain" description="XPG-I" evidence="8">
    <location>
        <begin position="836"/>
        <end position="905"/>
    </location>
</feature>
<keyword evidence="3 10" id="KW-0540">Nuclease</keyword>
<dbReference type="SMART" id="SM00485">
    <property type="entry name" value="XPGN"/>
    <property type="match status" value="1"/>
</dbReference>
<dbReference type="Pfam" id="PF00752">
    <property type="entry name" value="XPG_N"/>
    <property type="match status" value="1"/>
</dbReference>
<comment type="caution">
    <text evidence="10">The sequence shown here is derived from an EMBL/GenBank/DDBJ whole genome shotgun (WGS) entry which is preliminary data.</text>
</comment>
<dbReference type="GO" id="GO:0006289">
    <property type="term" value="P:nucleotide-excision repair"/>
    <property type="evidence" value="ECO:0007669"/>
    <property type="project" value="InterPro"/>
</dbReference>
<proteinExistence type="inferred from homology"/>
<feature type="domain" description="XPG N-terminal" evidence="9">
    <location>
        <begin position="1"/>
        <end position="98"/>
    </location>
</feature>
<feature type="compositionally biased region" description="Polar residues" evidence="7">
    <location>
        <begin position="709"/>
        <end position="721"/>
    </location>
</feature>
<dbReference type="PROSITE" id="PS00842">
    <property type="entry name" value="XPG_2"/>
    <property type="match status" value="1"/>
</dbReference>
<keyword evidence="5" id="KW-0234">DNA repair</keyword>
<dbReference type="GO" id="GO:0003697">
    <property type="term" value="F:single-stranded DNA binding"/>
    <property type="evidence" value="ECO:0000318"/>
    <property type="project" value="GO_Central"/>
</dbReference>
<evidence type="ECO:0000256" key="4">
    <source>
        <dbReference type="ARBA" id="ARBA00022763"/>
    </source>
</evidence>
<keyword evidence="11" id="KW-1185">Reference proteome</keyword>
<keyword evidence="3 10" id="KW-0255">Endonuclease</keyword>
<sequence length="925" mass="104614">MGVHNLWELLSPVGRRVSVETLAGKRLAIDASIWMVQFMKAMRDEKGDMLPNAHVLGFFRRICKLLFLRTKPVFVFDGGTPILKRRTIAARRRNRENARAKIRKTAEKLLLNHLKEKKLEQLAVELKSDKKKVDIKGKQILVDVDDETTAERKSNDEESHVPVVSNGMFDQEKLDGMLAASLAAEEEGTLSRTEPSSSMVSNQKVDIGEEEKEEMMLPVIDGNLDPAVLASLPPSMQLDLLVQMRETLMAENRQKFQKIKKMPKKFSELQIESYLKTVAFRREINEVQKSASGKGMDGLQTSRIASEANREFIFSSSFTGDKQALIDGKIPTNGQVSSQLLEPSTPKASTSQIKLFSRANIDEHLKRLGDDVKNDDRAHVRVNKVKGLDILMTRDLQRNLDLIKEHEHDNRRKEVMDDSIVCSDSYIETTSIDDVLPSLEKCNVNVQSAFDISFSKDDCEKNDDVDDLFSHLVAQSQTSTFPSDIHLKDTSDESESDIWEDGMLERKSESEPNHGTAMTLEDDVDWEDGNCDIPSTNSFSQPENNIIVSRGSFEEEAAVQEAIRRSLEEFRDEQVEPFSNKIPAINKKHSNSSSPIMLKCSSISPSIVDKVEKHNDSAKEDNVILSMQSTSYTLPKGNSDADLPMLERAYPNHNASSNTFSDGVDLLKSCDDKVFNDESTSFHLFSNEMHHNCSSQSRSSTEKMKETLTENNSSHLDSSVEVPQTTLDKTNKLDAAVKVQQTNVCKIDKQYRVREEESQTIINNSDEIVSQLEMNQATLDEKDLFEATELQNSYLDERLSHLRRERDQIGEEQRKLEITAESVSSEMFAECQELLQMFGLPYIIAPMEAEAQCAYMEKMKLVDGVVTDDSDVFLFGARSVFKNIFDDRKYVETYFMKDIESELGLTCEKLIHMALLLGSDYTEGI</sequence>
<evidence type="ECO:0000259" key="9">
    <source>
        <dbReference type="SMART" id="SM00485"/>
    </source>
</evidence>
<dbReference type="InterPro" id="IPR029060">
    <property type="entry name" value="PIN-like_dom_sf"/>
</dbReference>
<evidence type="ECO:0000256" key="1">
    <source>
        <dbReference type="ARBA" id="ARBA00004123"/>
    </source>
</evidence>
<dbReference type="GO" id="GO:0016788">
    <property type="term" value="F:hydrolase activity, acting on ester bonds"/>
    <property type="evidence" value="ECO:0007669"/>
    <property type="project" value="InterPro"/>
</dbReference>
<dbReference type="GO" id="GO:0004520">
    <property type="term" value="F:DNA endonuclease activity"/>
    <property type="evidence" value="ECO:0000318"/>
    <property type="project" value="GO_Central"/>
</dbReference>
<dbReference type="InterPro" id="IPR006084">
    <property type="entry name" value="XPG/Rad2"/>
</dbReference>
<evidence type="ECO:0000313" key="10">
    <source>
        <dbReference type="EMBL" id="KMZ62284.1"/>
    </source>
</evidence>
<name>A0A0K9NZY8_ZOSMR</name>
<evidence type="ECO:0000256" key="6">
    <source>
        <dbReference type="ARBA" id="ARBA00023242"/>
    </source>
</evidence>
<feature type="region of interest" description="Disordered" evidence="7">
    <location>
        <begin position="691"/>
        <end position="721"/>
    </location>
</feature>
<dbReference type="FunFam" id="3.40.50.1010:FF:000031">
    <property type="entry name" value="DNA repair protein UVH3"/>
    <property type="match status" value="1"/>
</dbReference>
<dbReference type="InterPro" id="IPR019974">
    <property type="entry name" value="XPG_CS"/>
</dbReference>
<dbReference type="STRING" id="29655.A0A0K9NZY8"/>
<keyword evidence="6" id="KW-0539">Nucleus</keyword>
<dbReference type="Gene3D" id="3.40.50.1010">
    <property type="entry name" value="5'-nuclease"/>
    <property type="match status" value="2"/>
</dbReference>
<dbReference type="InterPro" id="IPR006085">
    <property type="entry name" value="XPG_DNA_repair_N"/>
</dbReference>
<dbReference type="AlphaFoldDB" id="A0A0K9NZY8"/>
<dbReference type="FunFam" id="3.40.50.1010:FF:000029">
    <property type="entry name" value="DNA repair protein UVH3"/>
    <property type="match status" value="1"/>
</dbReference>
<evidence type="ECO:0000256" key="3">
    <source>
        <dbReference type="ARBA" id="ARBA00022759"/>
    </source>
</evidence>
<evidence type="ECO:0000259" key="8">
    <source>
        <dbReference type="SMART" id="SM00484"/>
    </source>
</evidence>
<dbReference type="PANTHER" id="PTHR16171:SF7">
    <property type="entry name" value="DNA REPAIR PROTEIN RAD2"/>
    <property type="match status" value="1"/>
</dbReference>
<accession>A0A0K9NZY8</accession>
<comment type="subcellular location">
    <subcellularLocation>
        <location evidence="1">Nucleus</location>
    </subcellularLocation>
</comment>
<dbReference type="CDD" id="cd09868">
    <property type="entry name" value="PIN_XPG_RAD2"/>
    <property type="match status" value="2"/>
</dbReference>
<evidence type="ECO:0000256" key="5">
    <source>
        <dbReference type="ARBA" id="ARBA00023204"/>
    </source>
</evidence>
<reference evidence="11" key="1">
    <citation type="journal article" date="2016" name="Nature">
        <title>The genome of the seagrass Zostera marina reveals angiosperm adaptation to the sea.</title>
        <authorList>
            <person name="Olsen J.L."/>
            <person name="Rouze P."/>
            <person name="Verhelst B."/>
            <person name="Lin Y.-C."/>
            <person name="Bayer T."/>
            <person name="Collen J."/>
            <person name="Dattolo E."/>
            <person name="De Paoli E."/>
            <person name="Dittami S."/>
            <person name="Maumus F."/>
            <person name="Michel G."/>
            <person name="Kersting A."/>
            <person name="Lauritano C."/>
            <person name="Lohaus R."/>
            <person name="Toepel M."/>
            <person name="Tonon T."/>
            <person name="Vanneste K."/>
            <person name="Amirebrahimi M."/>
            <person name="Brakel J."/>
            <person name="Bostroem C."/>
            <person name="Chovatia M."/>
            <person name="Grimwood J."/>
            <person name="Jenkins J.W."/>
            <person name="Jueterbock A."/>
            <person name="Mraz A."/>
            <person name="Stam W.T."/>
            <person name="Tice H."/>
            <person name="Bornberg-Bauer E."/>
            <person name="Green P.J."/>
            <person name="Pearson G.A."/>
            <person name="Procaccini G."/>
            <person name="Duarte C.M."/>
            <person name="Schmutz J."/>
            <person name="Reusch T.B.H."/>
            <person name="Van de Peer Y."/>
        </authorList>
    </citation>
    <scope>NUCLEOTIDE SEQUENCE [LARGE SCALE GENOMIC DNA]</scope>
    <source>
        <strain evidence="11">cv. Finnish</strain>
    </source>
</reference>
<dbReference type="InterPro" id="IPR006086">
    <property type="entry name" value="XPG-I_dom"/>
</dbReference>
<dbReference type="OrthoDB" id="31113at2759"/>
<comment type="similarity">
    <text evidence="2">Belongs to the XPG/RAD2 endonuclease family. XPG subfamily.</text>
</comment>
<keyword evidence="4" id="KW-0227">DNA damage</keyword>
<dbReference type="InterPro" id="IPR001044">
    <property type="entry name" value="XPG/Rad2_eukaryotes"/>
</dbReference>
<dbReference type="PRINTS" id="PR00066">
    <property type="entry name" value="XRODRMPGMNTG"/>
</dbReference>
<dbReference type="GO" id="GO:0005634">
    <property type="term" value="C:nucleus"/>
    <property type="evidence" value="ECO:0000318"/>
    <property type="project" value="GO_Central"/>
</dbReference>
<evidence type="ECO:0000256" key="7">
    <source>
        <dbReference type="SAM" id="MobiDB-lite"/>
    </source>
</evidence>
<evidence type="ECO:0000313" key="11">
    <source>
        <dbReference type="Proteomes" id="UP000036987"/>
    </source>
</evidence>
<feature type="non-terminal residue" evidence="10">
    <location>
        <position position="925"/>
    </location>
</feature>
<dbReference type="PROSITE" id="PS00841">
    <property type="entry name" value="XPG_1"/>
    <property type="match status" value="1"/>
</dbReference>
<dbReference type="Proteomes" id="UP000036987">
    <property type="component" value="Unassembled WGS sequence"/>
</dbReference>
<keyword evidence="3 10" id="KW-0378">Hydrolase</keyword>
<gene>
    <name evidence="10" type="ORF">ZOSMA_479G00020</name>
</gene>
<dbReference type="Pfam" id="PF00867">
    <property type="entry name" value="XPG_I"/>
    <property type="match status" value="1"/>
</dbReference>
<evidence type="ECO:0000256" key="2">
    <source>
        <dbReference type="ARBA" id="ARBA00005283"/>
    </source>
</evidence>
<dbReference type="EMBL" id="LFYR01001389">
    <property type="protein sequence ID" value="KMZ62284.1"/>
    <property type="molecule type" value="Genomic_DNA"/>
</dbReference>
<protein>
    <submittedName>
        <fullName evidence="10">Flap endonuclease 1</fullName>
    </submittedName>
</protein>
<organism evidence="10 11">
    <name type="scientific">Zostera marina</name>
    <name type="common">Eelgrass</name>
    <dbReference type="NCBI Taxonomy" id="29655"/>
    <lineage>
        <taxon>Eukaryota</taxon>
        <taxon>Viridiplantae</taxon>
        <taxon>Streptophyta</taxon>
        <taxon>Embryophyta</taxon>
        <taxon>Tracheophyta</taxon>
        <taxon>Spermatophyta</taxon>
        <taxon>Magnoliopsida</taxon>
        <taxon>Liliopsida</taxon>
        <taxon>Zosteraceae</taxon>
        <taxon>Zostera</taxon>
    </lineage>
</organism>
<dbReference type="SUPFAM" id="SSF88723">
    <property type="entry name" value="PIN domain-like"/>
    <property type="match status" value="1"/>
</dbReference>